<dbReference type="InterPro" id="IPR011118">
    <property type="entry name" value="Tannase/feruloyl_esterase"/>
</dbReference>
<keyword evidence="3" id="KW-0479">Metal-binding</keyword>
<keyword evidence="5 9" id="KW-0378">Hydrolase</keyword>
<dbReference type="Gene3D" id="3.40.50.1820">
    <property type="entry name" value="alpha/beta hydrolase"/>
    <property type="match status" value="1"/>
</dbReference>
<evidence type="ECO:0000256" key="8">
    <source>
        <dbReference type="SAM" id="MobiDB-lite"/>
    </source>
</evidence>
<dbReference type="InterPro" id="IPR029058">
    <property type="entry name" value="AB_hydrolase_fold"/>
</dbReference>
<dbReference type="OrthoDB" id="1111523at2"/>
<evidence type="ECO:0000256" key="4">
    <source>
        <dbReference type="ARBA" id="ARBA00022729"/>
    </source>
</evidence>
<dbReference type="Pfam" id="PF07519">
    <property type="entry name" value="Tannase"/>
    <property type="match status" value="1"/>
</dbReference>
<dbReference type="GO" id="GO:0046872">
    <property type="term" value="F:metal ion binding"/>
    <property type="evidence" value="ECO:0007669"/>
    <property type="project" value="UniProtKB-KW"/>
</dbReference>
<name>A0A2D0NE98_FLAN2</name>
<proteinExistence type="inferred from homology"/>
<feature type="region of interest" description="Disordered" evidence="8">
    <location>
        <begin position="144"/>
        <end position="171"/>
    </location>
</feature>
<dbReference type="GO" id="GO:0052689">
    <property type="term" value="F:carboxylic ester hydrolase activity"/>
    <property type="evidence" value="ECO:0007669"/>
    <property type="project" value="UniProtKB-KW"/>
</dbReference>
<dbReference type="PANTHER" id="PTHR33938:SF15">
    <property type="entry name" value="FERULOYL ESTERASE B-RELATED"/>
    <property type="match status" value="1"/>
</dbReference>
<keyword evidence="6" id="KW-0106">Calcium</keyword>
<evidence type="ECO:0000256" key="5">
    <source>
        <dbReference type="ARBA" id="ARBA00022801"/>
    </source>
</evidence>
<dbReference type="EMBL" id="PDUD01000017">
    <property type="protein sequence ID" value="PHN06822.1"/>
    <property type="molecule type" value="Genomic_DNA"/>
</dbReference>
<dbReference type="RefSeq" id="WP_099150077.1">
    <property type="nucleotide sequence ID" value="NZ_PDUD01000017.1"/>
</dbReference>
<keyword evidence="2" id="KW-0719">Serine esterase</keyword>
<protein>
    <submittedName>
        <fullName evidence="9">Tannase/feruloyl esterase family alpha/beta hydrolase</fullName>
    </submittedName>
</protein>
<evidence type="ECO:0000256" key="6">
    <source>
        <dbReference type="ARBA" id="ARBA00022837"/>
    </source>
</evidence>
<dbReference type="SUPFAM" id="SSF53474">
    <property type="entry name" value="alpha/beta-Hydrolases"/>
    <property type="match status" value="2"/>
</dbReference>
<dbReference type="AlphaFoldDB" id="A0A2D0NE98"/>
<organism evidence="9 10">
    <name type="scientific">Flavilitoribacter nigricans (strain ATCC 23147 / DSM 23189 / NBRC 102662 / NCIMB 1420 / SS-2)</name>
    <name type="common">Lewinella nigricans</name>
    <dbReference type="NCBI Taxonomy" id="1122177"/>
    <lineage>
        <taxon>Bacteria</taxon>
        <taxon>Pseudomonadati</taxon>
        <taxon>Bacteroidota</taxon>
        <taxon>Saprospiria</taxon>
        <taxon>Saprospirales</taxon>
        <taxon>Lewinellaceae</taxon>
        <taxon>Flavilitoribacter</taxon>
    </lineage>
</organism>
<comment type="caution">
    <text evidence="9">The sequence shown here is derived from an EMBL/GenBank/DDBJ whole genome shotgun (WGS) entry which is preliminary data.</text>
</comment>
<comment type="similarity">
    <text evidence="1">Belongs to the tannase family.</text>
</comment>
<evidence type="ECO:0000256" key="7">
    <source>
        <dbReference type="ARBA" id="ARBA00023157"/>
    </source>
</evidence>
<reference evidence="9 10" key="1">
    <citation type="submission" date="2017-10" db="EMBL/GenBank/DDBJ databases">
        <title>The draft genome sequence of Lewinella nigricans NBRC 102662.</title>
        <authorList>
            <person name="Wang K."/>
        </authorList>
    </citation>
    <scope>NUCLEOTIDE SEQUENCE [LARGE SCALE GENOMIC DNA]</scope>
    <source>
        <strain evidence="9 10">NBRC 102662</strain>
    </source>
</reference>
<keyword evidence="4" id="KW-0732">Signal</keyword>
<accession>A0A2D0NE98</accession>
<keyword evidence="10" id="KW-1185">Reference proteome</keyword>
<dbReference type="PANTHER" id="PTHR33938">
    <property type="entry name" value="FERULOYL ESTERASE B-RELATED"/>
    <property type="match status" value="1"/>
</dbReference>
<evidence type="ECO:0000256" key="3">
    <source>
        <dbReference type="ARBA" id="ARBA00022723"/>
    </source>
</evidence>
<evidence type="ECO:0000313" key="10">
    <source>
        <dbReference type="Proteomes" id="UP000223913"/>
    </source>
</evidence>
<sequence length="592" mass="65009">MSKTFSFLIITFLLGSCVTQPQESTSAEVTITAADIGKVGTSIPVDEIGEAVGSVKLYPPRWVEADENTPAHAVVEGSILPVDPNGWPINFRVLLPEKWSKRAMQQGGGGNNGVITVEEANNRMFNVIKSTMLRKGFAMYGSDSGHQTVRNRPGAPPAPAPLATGPTTGDEWSLNDEAIRNLGYMQMKKTHDAAMVILQRLYGAEPAYNYYVGNSQGGREALTVAQRYPEDYEGIISNVPIVNFSTLMLSPVLIRIQEKPEANWIPTAKVKAITAEFLRQTDELDGLADGIISNYVDAREIFNVHDGVGPDDPWAALRAPNNTDPNPSDTTDAAKLTDGQIETLEFVYSSYRFPQPLANGVTSFGMWTPTTEPDGFGLITDARYRGQEGAGTEAPMFTHLGILGVKGFLMQDLSANPLDYREGPWEERRQQLSGWLDSTDPDLSKFHERGGKIIFTIGAIDNIASSGAQMDYYQSLLDEMGREKIDRFARLYVIPNGNHILFGRSYSENGKGEPVPVRSIPAADHLQKIDLLIDWVEREQAPAKTLVIDEEGNIGTDKEVRGYLLCSYPNYQQYTGGPVEIAASYESTAPEE</sequence>
<evidence type="ECO:0000256" key="1">
    <source>
        <dbReference type="ARBA" id="ARBA00006249"/>
    </source>
</evidence>
<evidence type="ECO:0000256" key="2">
    <source>
        <dbReference type="ARBA" id="ARBA00022487"/>
    </source>
</evidence>
<dbReference type="Proteomes" id="UP000223913">
    <property type="component" value="Unassembled WGS sequence"/>
</dbReference>
<dbReference type="PROSITE" id="PS51257">
    <property type="entry name" value="PROKAR_LIPOPROTEIN"/>
    <property type="match status" value="1"/>
</dbReference>
<gene>
    <name evidence="9" type="ORF">CRP01_11090</name>
</gene>
<keyword evidence="7" id="KW-1015">Disulfide bond</keyword>
<evidence type="ECO:0000313" key="9">
    <source>
        <dbReference type="EMBL" id="PHN06822.1"/>
    </source>
</evidence>